<dbReference type="GO" id="GO:0005829">
    <property type="term" value="C:cytosol"/>
    <property type="evidence" value="ECO:0007669"/>
    <property type="project" value="UniProtKB-ARBA"/>
</dbReference>
<keyword evidence="8 14" id="KW-0346">Stress response</keyword>
<comment type="subunit">
    <text evidence="14">Homohexamer; The oligomerization is ATP-dependent.</text>
</comment>
<dbReference type="PRINTS" id="PR00300">
    <property type="entry name" value="CLPPROTEASEA"/>
</dbReference>
<dbReference type="Pfam" id="PF00004">
    <property type="entry name" value="AAA"/>
    <property type="match status" value="1"/>
</dbReference>
<gene>
    <name evidence="14 16" type="primary">clpB</name>
    <name evidence="16" type="ORF">E4167_03720</name>
</gene>
<dbReference type="Pfam" id="PF07724">
    <property type="entry name" value="AAA_2"/>
    <property type="match status" value="1"/>
</dbReference>
<evidence type="ECO:0000256" key="8">
    <source>
        <dbReference type="ARBA" id="ARBA00023016"/>
    </source>
</evidence>
<dbReference type="InterPro" id="IPR017730">
    <property type="entry name" value="Chaperonin_ClpB"/>
</dbReference>
<evidence type="ECO:0000256" key="1">
    <source>
        <dbReference type="ARBA" id="ARBA00004496"/>
    </source>
</evidence>
<keyword evidence="4 14" id="KW-0963">Cytoplasm</keyword>
<evidence type="ECO:0000313" key="17">
    <source>
        <dbReference type="Proteomes" id="UP000298274"/>
    </source>
</evidence>
<dbReference type="Pfam" id="PF10431">
    <property type="entry name" value="ClpB_D2-small"/>
    <property type="match status" value="1"/>
</dbReference>
<dbReference type="PANTHER" id="PTHR11638">
    <property type="entry name" value="ATP-DEPENDENT CLP PROTEASE"/>
    <property type="match status" value="1"/>
</dbReference>
<dbReference type="GO" id="GO:0005524">
    <property type="term" value="F:ATP binding"/>
    <property type="evidence" value="ECO:0007669"/>
    <property type="project" value="UniProtKB-UniRule"/>
</dbReference>
<dbReference type="NCBIfam" id="NF008118">
    <property type="entry name" value="PRK10865.1"/>
    <property type="match status" value="1"/>
</dbReference>
<dbReference type="InterPro" id="IPR019489">
    <property type="entry name" value="Clp_ATPase_C"/>
</dbReference>
<dbReference type="AlphaFoldDB" id="A0A4V1DAY9"/>
<dbReference type="InterPro" id="IPR018368">
    <property type="entry name" value="ClpA/B_CS1"/>
</dbReference>
<dbReference type="InterPro" id="IPR003593">
    <property type="entry name" value="AAA+_ATPase"/>
</dbReference>
<dbReference type="CDD" id="cd19499">
    <property type="entry name" value="RecA-like_ClpB_Hsp104-like"/>
    <property type="match status" value="1"/>
</dbReference>
<organism evidence="16 17">
    <name type="scientific">Pseudomonas veronii</name>
    <dbReference type="NCBI Taxonomy" id="76761"/>
    <lineage>
        <taxon>Bacteria</taxon>
        <taxon>Pseudomonadati</taxon>
        <taxon>Pseudomonadota</taxon>
        <taxon>Gammaproteobacteria</taxon>
        <taxon>Pseudomonadales</taxon>
        <taxon>Pseudomonadaceae</taxon>
        <taxon>Pseudomonas</taxon>
    </lineage>
</organism>
<evidence type="ECO:0000313" key="16">
    <source>
        <dbReference type="EMBL" id="QCG64776.1"/>
    </source>
</evidence>
<keyword evidence="5 12" id="KW-0677">Repeat</keyword>
<dbReference type="InterPro" id="IPR050130">
    <property type="entry name" value="ClpA_ClpB"/>
</dbReference>
<dbReference type="RefSeq" id="WP_141123010.1">
    <property type="nucleotide sequence ID" value="NZ_CP039631.3"/>
</dbReference>
<keyword evidence="7 13" id="KW-0067">ATP-binding</keyword>
<dbReference type="SUPFAM" id="SSF81923">
    <property type="entry name" value="Double Clp-N motif"/>
    <property type="match status" value="1"/>
</dbReference>
<reference evidence="17" key="1">
    <citation type="submission" date="2019-04" db="EMBL/GenBank/DDBJ databases">
        <title>Complete genome sequence of Pseudomonas veronii strain PVy, a versatile degrader capable of using multiple contaminants as sole carbon sources.</title>
        <authorList>
            <person name="Lopez-Echartea E."/>
            <person name="Ridl J."/>
            <person name="Pajer P."/>
            <person name="Strejcek M."/>
            <person name="Suman J."/>
            <person name="Uhlik O."/>
        </authorList>
    </citation>
    <scope>NUCLEOTIDE SEQUENCE [LARGE SCALE GENOMIC DNA]</scope>
    <source>
        <strain evidence="17">Pvy</strain>
    </source>
</reference>
<evidence type="ECO:0000256" key="14">
    <source>
        <dbReference type="RuleBase" id="RU362034"/>
    </source>
</evidence>
<name>A0A4V1DAY9_PSEVE</name>
<evidence type="ECO:0000256" key="10">
    <source>
        <dbReference type="ARBA" id="ARBA00023186"/>
    </source>
</evidence>
<dbReference type="PROSITE" id="PS00870">
    <property type="entry name" value="CLPAB_1"/>
    <property type="match status" value="1"/>
</dbReference>
<evidence type="ECO:0000256" key="3">
    <source>
        <dbReference type="ARBA" id="ARBA00017574"/>
    </source>
</evidence>
<dbReference type="FunFam" id="3.40.50.300:FF:000120">
    <property type="entry name" value="ATP-dependent chaperone ClpB"/>
    <property type="match status" value="1"/>
</dbReference>
<dbReference type="EMBL" id="CP039631">
    <property type="protein sequence ID" value="QCG64776.1"/>
    <property type="molecule type" value="Genomic_DNA"/>
</dbReference>
<accession>A0A4V1DAY9</accession>
<comment type="subunit">
    <text evidence="11">Homohexamer. The oligomerization is ATP-dependent.</text>
</comment>
<evidence type="ECO:0000256" key="6">
    <source>
        <dbReference type="ARBA" id="ARBA00022741"/>
    </source>
</evidence>
<sequence>MRIDRLTSKLQLALSDSQSLAVGLDHPAIEPAHLMQALLEQQGGSIKPLLMQVGFDVNSLRKELSKETDQLPKIQNPTGDVNMSQDLARLLNQADRLAQQKGDQFISSELVLLAAMDENSKLGKLLLGQGVSKKALENAINNLRGGEAVNDPNHEESRQALDKYTVDLTKRAEEGKLDPVIGRDDEIRRTIQVLQRRTKNNPVLIGEPGVGKTAIAEGLAQRIINGEVPDGLKGKRLLSLDMGSLIAGAKFRGEFEERLKSLLNELSKQEGQIILFIDELHTMVGAGKGEGSMDAGNMLKPALARGELHCVGATTLNEYRQYIEKDAALERRFQKVLVEEPSEEDTIAILRGLKERYEVHHKVAITDGAIIAAAKLSHRYITDRQLPDKAIDLIDEAASRIRMEIDSKPEVLDRLDRRLIQLKVESQALKKEEDEAAKKRLEKLQEEILRLEREYSDLEEIWNAEKAEVQGSAQIQQKIEQSRQELETARRKGDLNRMAELQYGVIPDLERSLQMVDQHGHSENQLLRSKVTEEEIAEVVSKWTGIPVSKMLEGERDKLMKMESLLHQRVIGQEEAVVAVSNAVRRSRAGLSDPNRPSGSFMFLGPTGVGKTELCKALAEFLFDTEEAMVRIDMSEFMEKHSVARLIGAPPGYVGYEEGGYLTEAVRRKPYSVILLDEVEKAHPDVFNILLQVLEDGRLTDSHGRTVDFRNTVIVMTSNLGSVQIQELVGDREAQRAAVMDALTTHFRPEFINRVDEVVIFEPLARDQIAGITEIQLGRLRSRLAERELALELSPEALDKLIAVGYDPVYGARPLKRAIQRWIENPLAQLILSGSFMPGTSVKATVENDEIVFH</sequence>
<evidence type="ECO:0000256" key="13">
    <source>
        <dbReference type="RuleBase" id="RU004432"/>
    </source>
</evidence>
<dbReference type="Gene3D" id="1.10.1780.10">
    <property type="entry name" value="Clp, N-terminal domain"/>
    <property type="match status" value="1"/>
</dbReference>
<dbReference type="InterPro" id="IPR041546">
    <property type="entry name" value="ClpA/ClpB_AAA_lid"/>
</dbReference>
<keyword evidence="10 13" id="KW-0143">Chaperone</keyword>
<dbReference type="InterPro" id="IPR028299">
    <property type="entry name" value="ClpA/B_CS2"/>
</dbReference>
<dbReference type="GO" id="GO:0016887">
    <property type="term" value="F:ATP hydrolysis activity"/>
    <property type="evidence" value="ECO:0007669"/>
    <property type="project" value="InterPro"/>
</dbReference>
<dbReference type="FunFam" id="3.40.50.300:FF:000010">
    <property type="entry name" value="Chaperone clpB 1, putative"/>
    <property type="match status" value="1"/>
</dbReference>
<dbReference type="FunFam" id="3.40.50.300:FF:000025">
    <property type="entry name" value="ATP-dependent Clp protease subunit"/>
    <property type="match status" value="1"/>
</dbReference>
<dbReference type="PANTHER" id="PTHR11638:SF18">
    <property type="entry name" value="HEAT SHOCK PROTEIN 104"/>
    <property type="match status" value="1"/>
</dbReference>
<evidence type="ECO:0000256" key="2">
    <source>
        <dbReference type="ARBA" id="ARBA00008675"/>
    </source>
</evidence>
<proteinExistence type="inferred from homology"/>
<dbReference type="Pfam" id="PF17871">
    <property type="entry name" value="AAA_lid_9"/>
    <property type="match status" value="1"/>
</dbReference>
<dbReference type="SMART" id="SM01086">
    <property type="entry name" value="ClpB_D2-small"/>
    <property type="match status" value="1"/>
</dbReference>
<keyword evidence="6 13" id="KW-0547">Nucleotide-binding</keyword>
<evidence type="ECO:0000256" key="5">
    <source>
        <dbReference type="ARBA" id="ARBA00022737"/>
    </source>
</evidence>
<dbReference type="GO" id="GO:0034605">
    <property type="term" value="P:cellular response to heat"/>
    <property type="evidence" value="ECO:0007669"/>
    <property type="project" value="TreeGrafter"/>
</dbReference>
<dbReference type="Gene3D" id="3.40.50.300">
    <property type="entry name" value="P-loop containing nucleotide triphosphate hydrolases"/>
    <property type="match status" value="3"/>
</dbReference>
<dbReference type="Proteomes" id="UP000298274">
    <property type="component" value="Chromosome"/>
</dbReference>
<dbReference type="InterPro" id="IPR004176">
    <property type="entry name" value="Clp_R_N"/>
</dbReference>
<comment type="subcellular location">
    <subcellularLocation>
        <location evidence="1 14">Cytoplasm</location>
    </subcellularLocation>
</comment>
<evidence type="ECO:0000256" key="9">
    <source>
        <dbReference type="ARBA" id="ARBA00023054"/>
    </source>
</evidence>
<dbReference type="GO" id="GO:0042802">
    <property type="term" value="F:identical protein binding"/>
    <property type="evidence" value="ECO:0007669"/>
    <property type="project" value="UniProtKB-ARBA"/>
</dbReference>
<dbReference type="Pfam" id="PF02861">
    <property type="entry name" value="Clp_N"/>
    <property type="match status" value="1"/>
</dbReference>
<dbReference type="SUPFAM" id="SSF52540">
    <property type="entry name" value="P-loop containing nucleoside triphosphate hydrolases"/>
    <property type="match status" value="2"/>
</dbReference>
<dbReference type="InterPro" id="IPR003959">
    <property type="entry name" value="ATPase_AAA_core"/>
</dbReference>
<dbReference type="SMART" id="SM00382">
    <property type="entry name" value="AAA"/>
    <property type="match status" value="2"/>
</dbReference>
<dbReference type="FunFam" id="1.10.8.60:FF:000017">
    <property type="entry name" value="ATP-dependent chaperone ClpB"/>
    <property type="match status" value="1"/>
</dbReference>
<feature type="domain" description="Clp R" evidence="15">
    <location>
        <begin position="3"/>
        <end position="146"/>
    </location>
</feature>
<dbReference type="FunFam" id="1.10.1780.10:FF:000003">
    <property type="entry name" value="ATP-dependent chaperone ClpB"/>
    <property type="match status" value="1"/>
</dbReference>
<dbReference type="NCBIfam" id="TIGR03346">
    <property type="entry name" value="chaperone_ClpB"/>
    <property type="match status" value="1"/>
</dbReference>
<dbReference type="PROSITE" id="PS51903">
    <property type="entry name" value="CLP_R"/>
    <property type="match status" value="1"/>
</dbReference>
<evidence type="ECO:0000256" key="4">
    <source>
        <dbReference type="ARBA" id="ARBA00022490"/>
    </source>
</evidence>
<dbReference type="InterPro" id="IPR036628">
    <property type="entry name" value="Clp_N_dom_sf"/>
</dbReference>
<evidence type="ECO:0000256" key="7">
    <source>
        <dbReference type="ARBA" id="ARBA00022840"/>
    </source>
</evidence>
<protein>
    <recommendedName>
        <fullName evidence="3 14">Chaperone protein ClpB</fullName>
    </recommendedName>
</protein>
<comment type="function">
    <text evidence="14">Part of a stress-induced multi-chaperone system, it is involved in the recovery of the cell from heat-induced damage, in cooperation with DnaK, DnaJ and GrpE.</text>
</comment>
<keyword evidence="9 14" id="KW-0175">Coiled coil</keyword>
<evidence type="ECO:0000256" key="11">
    <source>
        <dbReference type="ARBA" id="ARBA00026057"/>
    </source>
</evidence>
<evidence type="ECO:0000259" key="15">
    <source>
        <dbReference type="PROSITE" id="PS51903"/>
    </source>
</evidence>
<dbReference type="CDD" id="cd00009">
    <property type="entry name" value="AAA"/>
    <property type="match status" value="1"/>
</dbReference>
<evidence type="ECO:0000256" key="12">
    <source>
        <dbReference type="PROSITE-ProRule" id="PRU01251"/>
    </source>
</evidence>
<dbReference type="InterPro" id="IPR027417">
    <property type="entry name" value="P-loop_NTPase"/>
</dbReference>
<dbReference type="InterPro" id="IPR001270">
    <property type="entry name" value="ClpA/B"/>
</dbReference>
<dbReference type="Gene3D" id="1.10.8.60">
    <property type="match status" value="1"/>
</dbReference>
<dbReference type="PROSITE" id="PS00871">
    <property type="entry name" value="CLPAB_2"/>
    <property type="match status" value="1"/>
</dbReference>
<comment type="similarity">
    <text evidence="2 13">Belongs to the ClpA/ClpB family.</text>
</comment>
<feature type="coiled-coil region" evidence="14">
    <location>
        <begin position="412"/>
        <end position="492"/>
    </location>
</feature>
<dbReference type="GO" id="GO:0042026">
    <property type="term" value="P:protein refolding"/>
    <property type="evidence" value="ECO:0007669"/>
    <property type="project" value="UniProtKB-UniRule"/>
</dbReference>